<evidence type="ECO:0000313" key="2">
    <source>
        <dbReference type="Proteomes" id="UP001153954"/>
    </source>
</evidence>
<proteinExistence type="predicted"/>
<dbReference type="SUPFAM" id="SSF82895">
    <property type="entry name" value="TSP-1 type 1 repeat"/>
    <property type="match status" value="1"/>
</dbReference>
<accession>A0AAU9URG8</accession>
<dbReference type="EMBL" id="CAKOGL010000023">
    <property type="protein sequence ID" value="CAH2100593.1"/>
    <property type="molecule type" value="Genomic_DNA"/>
</dbReference>
<dbReference type="Gene3D" id="2.20.100.10">
    <property type="entry name" value="Thrombospondin type-1 (TSP1) repeat"/>
    <property type="match status" value="1"/>
</dbReference>
<dbReference type="Proteomes" id="UP001153954">
    <property type="component" value="Unassembled WGS sequence"/>
</dbReference>
<dbReference type="InterPro" id="IPR000884">
    <property type="entry name" value="TSP1_rpt"/>
</dbReference>
<name>A0AAU9URG8_EUPED</name>
<reference evidence="1" key="1">
    <citation type="submission" date="2022-03" db="EMBL/GenBank/DDBJ databases">
        <authorList>
            <person name="Tunstrom K."/>
        </authorList>
    </citation>
    <scope>NUCLEOTIDE SEQUENCE</scope>
</reference>
<dbReference type="PROSITE" id="PS50092">
    <property type="entry name" value="TSP1"/>
    <property type="match status" value="1"/>
</dbReference>
<dbReference type="Pfam" id="PF00090">
    <property type="entry name" value="TSP_1"/>
    <property type="match status" value="1"/>
</dbReference>
<dbReference type="AlphaFoldDB" id="A0AAU9URG8"/>
<organism evidence="1 2">
    <name type="scientific">Euphydryas editha</name>
    <name type="common">Edith's checkerspot</name>
    <dbReference type="NCBI Taxonomy" id="104508"/>
    <lineage>
        <taxon>Eukaryota</taxon>
        <taxon>Metazoa</taxon>
        <taxon>Ecdysozoa</taxon>
        <taxon>Arthropoda</taxon>
        <taxon>Hexapoda</taxon>
        <taxon>Insecta</taxon>
        <taxon>Pterygota</taxon>
        <taxon>Neoptera</taxon>
        <taxon>Endopterygota</taxon>
        <taxon>Lepidoptera</taxon>
        <taxon>Glossata</taxon>
        <taxon>Ditrysia</taxon>
        <taxon>Papilionoidea</taxon>
        <taxon>Nymphalidae</taxon>
        <taxon>Nymphalinae</taxon>
        <taxon>Euphydryas</taxon>
    </lineage>
</organism>
<gene>
    <name evidence="1" type="ORF">EEDITHA_LOCUS15437</name>
</gene>
<keyword evidence="2" id="KW-1185">Reference proteome</keyword>
<dbReference type="InterPro" id="IPR036383">
    <property type="entry name" value="TSP1_rpt_sf"/>
</dbReference>
<sequence length="103" mass="11433">MDRGPWSVTHGHLQLQISTNPITEQTVRSCSQYSTFLDRVVSGGEWSDCDTSCGSGSMVRSRRVMQVSAHGSRHCPSLVQCRAYQAHHGCQPDSDFPLRGRLL</sequence>
<comment type="caution">
    <text evidence="1">The sequence shown here is derived from an EMBL/GenBank/DDBJ whole genome shotgun (WGS) entry which is preliminary data.</text>
</comment>
<evidence type="ECO:0000313" key="1">
    <source>
        <dbReference type="EMBL" id="CAH2100593.1"/>
    </source>
</evidence>
<protein>
    <submittedName>
        <fullName evidence="1">Uncharacterized protein</fullName>
    </submittedName>
</protein>